<feature type="transmembrane region" description="Helical" evidence="1">
    <location>
        <begin position="68"/>
        <end position="89"/>
    </location>
</feature>
<keyword evidence="1" id="KW-1133">Transmembrane helix</keyword>
<feature type="transmembrane region" description="Helical" evidence="1">
    <location>
        <begin position="18"/>
        <end position="35"/>
    </location>
</feature>
<dbReference type="PANTHER" id="PTHR40763">
    <property type="entry name" value="MEMBRANE PROTEIN-RELATED"/>
    <property type="match status" value="1"/>
</dbReference>
<organism evidence="3 4">
    <name type="scientific">Chitinophaga tropicalis</name>
    <dbReference type="NCBI Taxonomy" id="2683588"/>
    <lineage>
        <taxon>Bacteria</taxon>
        <taxon>Pseudomonadati</taxon>
        <taxon>Bacteroidota</taxon>
        <taxon>Chitinophagia</taxon>
        <taxon>Chitinophagales</taxon>
        <taxon>Chitinophagaceae</taxon>
        <taxon>Chitinophaga</taxon>
    </lineage>
</organism>
<evidence type="ECO:0000259" key="2">
    <source>
        <dbReference type="Pfam" id="PF22570"/>
    </source>
</evidence>
<gene>
    <name evidence="3" type="ORF">GO493_24825</name>
</gene>
<reference evidence="3 4" key="1">
    <citation type="submission" date="2019-12" db="EMBL/GenBank/DDBJ databases">
        <title>Chitinophaga sp. strain ysch24 (GDMCC 1.1355), whole genome shotgun sequence.</title>
        <authorList>
            <person name="Zhang X."/>
        </authorList>
    </citation>
    <scope>NUCLEOTIDE SEQUENCE [LARGE SCALE GENOMIC DNA]</scope>
    <source>
        <strain evidence="4">ysch24</strain>
    </source>
</reference>
<dbReference type="RefSeq" id="WP_157308938.1">
    <property type="nucleotide sequence ID" value="NZ_WRXN01000014.1"/>
</dbReference>
<keyword evidence="1" id="KW-0812">Transmembrane</keyword>
<proteinExistence type="predicted"/>
<evidence type="ECO:0000313" key="4">
    <source>
        <dbReference type="Proteomes" id="UP000461730"/>
    </source>
</evidence>
<evidence type="ECO:0000313" key="3">
    <source>
        <dbReference type="EMBL" id="MVT11513.1"/>
    </source>
</evidence>
<dbReference type="AlphaFoldDB" id="A0A7K1UAX7"/>
<sequence length="244" mass="27108">MDKQEQEYTNTDGGQRGGFGKGLIFLLIGAFLLVKNLHLDIPSWIISWQMLLIVIGLVVWTKSEFKSIGGVIMMLVGGLFLAKEFFWFPFDFARFLWPAVFIILGLGLMFGRNIDCKRKTPRHRLIKNDPTDDWLEASMIFSGENRIVVSKNLKGGRVSAIFGGIDVNLLQADFQGTIEIDATCVFGGLELVVPSNWNVKVDMTTIMGGVEDKRPAELIGSNPDKVLIIRGSCVFGGIEIKSYA</sequence>
<comment type="caution">
    <text evidence="3">The sequence shown here is derived from an EMBL/GenBank/DDBJ whole genome shotgun (WGS) entry which is preliminary data.</text>
</comment>
<keyword evidence="4" id="KW-1185">Reference proteome</keyword>
<keyword evidence="1" id="KW-0472">Membrane</keyword>
<feature type="transmembrane region" description="Helical" evidence="1">
    <location>
        <begin position="41"/>
        <end position="61"/>
    </location>
</feature>
<dbReference type="EMBL" id="WRXN01000014">
    <property type="protein sequence ID" value="MVT11513.1"/>
    <property type="molecule type" value="Genomic_DNA"/>
</dbReference>
<name>A0A7K1UAX7_9BACT</name>
<evidence type="ECO:0000256" key="1">
    <source>
        <dbReference type="SAM" id="Phobius"/>
    </source>
</evidence>
<dbReference type="Pfam" id="PF22570">
    <property type="entry name" value="LiaF-TM"/>
    <property type="match status" value="1"/>
</dbReference>
<dbReference type="PANTHER" id="PTHR40763:SF5">
    <property type="entry name" value="MEMBRANE PROTEIN"/>
    <property type="match status" value="1"/>
</dbReference>
<accession>A0A7K1UAX7</accession>
<feature type="domain" description="LiaF transmembrane" evidence="2">
    <location>
        <begin position="22"/>
        <end position="113"/>
    </location>
</feature>
<dbReference type="InterPro" id="IPR054331">
    <property type="entry name" value="LiaF_TM"/>
</dbReference>
<protein>
    <recommendedName>
        <fullName evidence="2">LiaF transmembrane domain-containing protein</fullName>
    </recommendedName>
</protein>
<feature type="transmembrane region" description="Helical" evidence="1">
    <location>
        <begin position="95"/>
        <end position="114"/>
    </location>
</feature>
<dbReference type="Proteomes" id="UP000461730">
    <property type="component" value="Unassembled WGS sequence"/>
</dbReference>